<reference evidence="2" key="1">
    <citation type="journal article" date="2019" name="Int. J. Syst. Evol. Microbiol.">
        <title>The Global Catalogue of Microorganisms (GCM) 10K type strain sequencing project: providing services to taxonomists for standard genome sequencing and annotation.</title>
        <authorList>
            <consortium name="The Broad Institute Genomics Platform"/>
            <consortium name="The Broad Institute Genome Sequencing Center for Infectious Disease"/>
            <person name="Wu L."/>
            <person name="Ma J."/>
        </authorList>
    </citation>
    <scope>NUCLEOTIDE SEQUENCE [LARGE SCALE GENOMIC DNA]</scope>
    <source>
        <strain evidence="2">CCUG 61889</strain>
    </source>
</reference>
<dbReference type="RefSeq" id="WP_377914525.1">
    <property type="nucleotide sequence ID" value="NZ_JBHRZT010000043.1"/>
</dbReference>
<organism evidence="1 2">
    <name type="scientific">Bacillus songklensis</name>
    <dbReference type="NCBI Taxonomy" id="1069116"/>
    <lineage>
        <taxon>Bacteria</taxon>
        <taxon>Bacillati</taxon>
        <taxon>Bacillota</taxon>
        <taxon>Bacilli</taxon>
        <taxon>Bacillales</taxon>
        <taxon>Bacillaceae</taxon>
        <taxon>Bacillus</taxon>
    </lineage>
</organism>
<name>A0ABV8B0F1_9BACI</name>
<proteinExistence type="predicted"/>
<protein>
    <submittedName>
        <fullName evidence="1">Uncharacterized protein</fullName>
    </submittedName>
</protein>
<sequence>MAAPIVTITSISRTKISDESGATQSIVKFKVNQAIIAWEARAGGMFPGSGLLVGSGGGPFPSSSLYPSTSFYPDNYSVAANTEIQFEVDYTELQQDGEYQINVYAANALGEWSAYGS</sequence>
<dbReference type="EMBL" id="JBHRZT010000043">
    <property type="protein sequence ID" value="MFC3883743.1"/>
    <property type="molecule type" value="Genomic_DNA"/>
</dbReference>
<comment type="caution">
    <text evidence="1">The sequence shown here is derived from an EMBL/GenBank/DDBJ whole genome shotgun (WGS) entry which is preliminary data.</text>
</comment>
<evidence type="ECO:0000313" key="2">
    <source>
        <dbReference type="Proteomes" id="UP001595752"/>
    </source>
</evidence>
<gene>
    <name evidence="1" type="ORF">ACFOU2_09620</name>
</gene>
<accession>A0ABV8B0F1</accession>
<evidence type="ECO:0000313" key="1">
    <source>
        <dbReference type="EMBL" id="MFC3883743.1"/>
    </source>
</evidence>
<keyword evidence="2" id="KW-1185">Reference proteome</keyword>
<dbReference type="Proteomes" id="UP001595752">
    <property type="component" value="Unassembled WGS sequence"/>
</dbReference>